<reference evidence="2" key="1">
    <citation type="journal article" date="2023" name="Mol. Phylogenet. Evol.">
        <title>Genome-scale phylogeny and comparative genomics of the fungal order Sordariales.</title>
        <authorList>
            <person name="Hensen N."/>
            <person name="Bonometti L."/>
            <person name="Westerberg I."/>
            <person name="Brannstrom I.O."/>
            <person name="Guillou S."/>
            <person name="Cros-Aarteil S."/>
            <person name="Calhoun S."/>
            <person name="Haridas S."/>
            <person name="Kuo A."/>
            <person name="Mondo S."/>
            <person name="Pangilinan J."/>
            <person name="Riley R."/>
            <person name="LaButti K."/>
            <person name="Andreopoulos B."/>
            <person name="Lipzen A."/>
            <person name="Chen C."/>
            <person name="Yan M."/>
            <person name="Daum C."/>
            <person name="Ng V."/>
            <person name="Clum A."/>
            <person name="Steindorff A."/>
            <person name="Ohm R.A."/>
            <person name="Martin F."/>
            <person name="Silar P."/>
            <person name="Natvig D.O."/>
            <person name="Lalanne C."/>
            <person name="Gautier V."/>
            <person name="Ament-Velasquez S.L."/>
            <person name="Kruys A."/>
            <person name="Hutchinson M.I."/>
            <person name="Powell A.J."/>
            <person name="Barry K."/>
            <person name="Miller A.N."/>
            <person name="Grigoriev I.V."/>
            <person name="Debuchy R."/>
            <person name="Gladieux P."/>
            <person name="Hiltunen Thoren M."/>
            <person name="Johannesson H."/>
        </authorList>
    </citation>
    <scope>NUCLEOTIDE SEQUENCE</scope>
    <source>
        <strain evidence="2">PSN243</strain>
    </source>
</reference>
<dbReference type="Gene3D" id="3.30.70.360">
    <property type="match status" value="1"/>
</dbReference>
<dbReference type="AlphaFoldDB" id="A0AAV9GXU2"/>
<dbReference type="InterPro" id="IPR002933">
    <property type="entry name" value="Peptidase_M20"/>
</dbReference>
<name>A0AAV9GXU2_9PEZI</name>
<dbReference type="InterPro" id="IPR017439">
    <property type="entry name" value="Amidohydrolase"/>
</dbReference>
<dbReference type="EMBL" id="MU865928">
    <property type="protein sequence ID" value="KAK4451401.1"/>
    <property type="molecule type" value="Genomic_DNA"/>
</dbReference>
<dbReference type="GO" id="GO:0016787">
    <property type="term" value="F:hydrolase activity"/>
    <property type="evidence" value="ECO:0007669"/>
    <property type="project" value="InterPro"/>
</dbReference>
<sequence>MDFKALFQGCNPNFQLLAELYRDLHRFPELSGDEGQTASRVALRLRALKDFVVHSHIGGHGVAGVFRNGTGPAVLLRAELDALPVKERTALDYSSTSAKKVMHACGHDMHMACLMGAAELLLKARAQWSGTLIVLFQPKSVGSHGAQAMVDDDVYGKLGVRPNVVFGQHVMGIPSGSVSIATSKPAVPSADVVWIRLSLDKGAVANPQIVCDAGALAARIIDRVKALVVQLQREGHAYIVVTTMYLNAQIPEDGMVIDQADIGLEVKAKEQTIRIKVLAEIRVIVEDEAQIAGTVSTPMVTTSVVAPMTTNDSAMAGQLKEAFVGHFGANDVVEVIPDSLVEDFSILATAVGAPYRDDIPKTIPLEGSALFAPLINPTLETGVHALSVAALTIFHKRSQED</sequence>
<organism evidence="2 3">
    <name type="scientific">Podospora aff. communis PSN243</name>
    <dbReference type="NCBI Taxonomy" id="3040156"/>
    <lineage>
        <taxon>Eukaryota</taxon>
        <taxon>Fungi</taxon>
        <taxon>Dikarya</taxon>
        <taxon>Ascomycota</taxon>
        <taxon>Pezizomycotina</taxon>
        <taxon>Sordariomycetes</taxon>
        <taxon>Sordariomycetidae</taxon>
        <taxon>Sordariales</taxon>
        <taxon>Podosporaceae</taxon>
        <taxon>Podospora</taxon>
    </lineage>
</organism>
<comment type="similarity">
    <text evidence="1">Belongs to the peptidase M20A family.</text>
</comment>
<keyword evidence="3" id="KW-1185">Reference proteome</keyword>
<evidence type="ECO:0000313" key="3">
    <source>
        <dbReference type="Proteomes" id="UP001321760"/>
    </source>
</evidence>
<reference evidence="2" key="2">
    <citation type="submission" date="2023-05" db="EMBL/GenBank/DDBJ databases">
        <authorList>
            <consortium name="Lawrence Berkeley National Laboratory"/>
            <person name="Steindorff A."/>
            <person name="Hensen N."/>
            <person name="Bonometti L."/>
            <person name="Westerberg I."/>
            <person name="Brannstrom I.O."/>
            <person name="Guillou S."/>
            <person name="Cros-Aarteil S."/>
            <person name="Calhoun S."/>
            <person name="Haridas S."/>
            <person name="Kuo A."/>
            <person name="Mondo S."/>
            <person name="Pangilinan J."/>
            <person name="Riley R."/>
            <person name="Labutti K."/>
            <person name="Andreopoulos B."/>
            <person name="Lipzen A."/>
            <person name="Chen C."/>
            <person name="Yanf M."/>
            <person name="Daum C."/>
            <person name="Ng V."/>
            <person name="Clum A."/>
            <person name="Ohm R."/>
            <person name="Martin F."/>
            <person name="Silar P."/>
            <person name="Natvig D."/>
            <person name="Lalanne C."/>
            <person name="Gautier V."/>
            <person name="Ament-Velasquez S.L."/>
            <person name="Kruys A."/>
            <person name="Hutchinson M.I."/>
            <person name="Powell A.J."/>
            <person name="Barry K."/>
            <person name="Miller A.N."/>
            <person name="Grigoriev I.V."/>
            <person name="Debuchy R."/>
            <person name="Gladieux P."/>
            <person name="Thoren M.H."/>
            <person name="Johannesson H."/>
        </authorList>
    </citation>
    <scope>NUCLEOTIDE SEQUENCE</scope>
    <source>
        <strain evidence="2">PSN243</strain>
    </source>
</reference>
<dbReference type="Gene3D" id="3.40.630.10">
    <property type="entry name" value="Zn peptidases"/>
    <property type="match status" value="1"/>
</dbReference>
<dbReference type="Pfam" id="PF01546">
    <property type="entry name" value="Peptidase_M20"/>
    <property type="match status" value="1"/>
</dbReference>
<proteinExistence type="inferred from homology"/>
<dbReference type="SUPFAM" id="SSF53187">
    <property type="entry name" value="Zn-dependent exopeptidases"/>
    <property type="match status" value="1"/>
</dbReference>
<accession>A0AAV9GXU2</accession>
<dbReference type="Proteomes" id="UP001321760">
    <property type="component" value="Unassembled WGS sequence"/>
</dbReference>
<evidence type="ECO:0000313" key="2">
    <source>
        <dbReference type="EMBL" id="KAK4451401.1"/>
    </source>
</evidence>
<evidence type="ECO:0008006" key="4">
    <source>
        <dbReference type="Google" id="ProtNLM"/>
    </source>
</evidence>
<gene>
    <name evidence="2" type="ORF">QBC34DRAFT_295534</name>
</gene>
<dbReference type="PANTHER" id="PTHR11014:SF63">
    <property type="entry name" value="METALLOPEPTIDASE, PUTATIVE (AFU_ORTHOLOGUE AFUA_6G09600)-RELATED"/>
    <property type="match status" value="1"/>
</dbReference>
<protein>
    <recommendedName>
        <fullName evidence="4">Peptidase M20 dimerisation domain-containing protein</fullName>
    </recommendedName>
</protein>
<evidence type="ECO:0000256" key="1">
    <source>
        <dbReference type="ARBA" id="ARBA00006247"/>
    </source>
</evidence>
<comment type="caution">
    <text evidence="2">The sequence shown here is derived from an EMBL/GenBank/DDBJ whole genome shotgun (WGS) entry which is preliminary data.</text>
</comment>
<dbReference type="PANTHER" id="PTHR11014">
    <property type="entry name" value="PEPTIDASE M20 FAMILY MEMBER"/>
    <property type="match status" value="1"/>
</dbReference>